<dbReference type="AlphaFoldDB" id="A0A1M6BU29"/>
<dbReference type="EMBL" id="FQZT01000001">
    <property type="protein sequence ID" value="SHI52292.1"/>
    <property type="molecule type" value="Genomic_DNA"/>
</dbReference>
<dbReference type="STRING" id="1122189.SAMN02745165_00302"/>
<gene>
    <name evidence="1" type="ORF">SAMN02745165_00302</name>
</gene>
<evidence type="ECO:0000313" key="1">
    <source>
        <dbReference type="EMBL" id="SHI52292.1"/>
    </source>
</evidence>
<reference evidence="1 2" key="1">
    <citation type="submission" date="2016-11" db="EMBL/GenBank/DDBJ databases">
        <authorList>
            <person name="Jaros S."/>
            <person name="Januszkiewicz K."/>
            <person name="Wedrychowicz H."/>
        </authorList>
    </citation>
    <scope>NUCLEOTIDE SEQUENCE [LARGE SCALE GENOMIC DNA]</scope>
    <source>
        <strain evidence="1 2">DSM 5091</strain>
    </source>
</reference>
<dbReference type="Proteomes" id="UP000184171">
    <property type="component" value="Unassembled WGS sequence"/>
</dbReference>
<organism evidence="1 2">
    <name type="scientific">Malonomonas rubra DSM 5091</name>
    <dbReference type="NCBI Taxonomy" id="1122189"/>
    <lineage>
        <taxon>Bacteria</taxon>
        <taxon>Pseudomonadati</taxon>
        <taxon>Thermodesulfobacteriota</taxon>
        <taxon>Desulfuromonadia</taxon>
        <taxon>Desulfuromonadales</taxon>
        <taxon>Geopsychrobacteraceae</taxon>
        <taxon>Malonomonas</taxon>
    </lineage>
</organism>
<dbReference type="OrthoDB" id="9899297at2"/>
<proteinExistence type="predicted"/>
<accession>A0A1M6BU29</accession>
<protein>
    <submittedName>
        <fullName evidence="1">Uncharacterized protein</fullName>
    </submittedName>
</protein>
<evidence type="ECO:0000313" key="2">
    <source>
        <dbReference type="Proteomes" id="UP000184171"/>
    </source>
</evidence>
<dbReference type="RefSeq" id="WP_072904977.1">
    <property type="nucleotide sequence ID" value="NZ_FQZT01000001.1"/>
</dbReference>
<name>A0A1M6BU29_MALRU</name>
<keyword evidence="2" id="KW-1185">Reference proteome</keyword>
<sequence length="121" mass="13478">MIWLSPMTGTEEGSVYFDIRDISLQPTGRGTDGVISGLLGDGQREIWGEVHLGSQPQVRILPLWTDDGQIEELSLAVDEELLKQQLLESVQNVFSTVERWAVATSFEDVKPIVQSHDWLAA</sequence>